<dbReference type="GeneID" id="301462076"/>
<evidence type="ECO:0000256" key="1">
    <source>
        <dbReference type="SAM" id="MobiDB-lite"/>
    </source>
</evidence>
<dbReference type="PATRIC" id="fig|1125702.3.peg.2011"/>
<dbReference type="InterPro" id="IPR007499">
    <property type="entry name" value="ERF_bacteria_virus"/>
</dbReference>
<dbReference type="HOGENOM" id="CLU_1073398_0_0_12"/>
<reference evidence="2 3" key="1">
    <citation type="submission" date="2013-04" db="EMBL/GenBank/DDBJ databases">
        <title>The Genome Sequence of Treponema vincentii F0403.</title>
        <authorList>
            <consortium name="The Broad Institute Genomics Platform"/>
            <person name="Earl A."/>
            <person name="Ward D."/>
            <person name="Feldgarden M."/>
            <person name="Gevers D."/>
            <person name="Leonetti C."/>
            <person name="Izard J."/>
            <person name="Walker B."/>
            <person name="Young S."/>
            <person name="Zeng Q."/>
            <person name="Gargeya S."/>
            <person name="Fitzgerald M."/>
            <person name="Haas B."/>
            <person name="Abouelleil A."/>
            <person name="Allen A.W."/>
            <person name="Alvarado L."/>
            <person name="Arachchi H.M."/>
            <person name="Berlin A.M."/>
            <person name="Chapman S.B."/>
            <person name="Gainer-Dewar J."/>
            <person name="Goldberg J."/>
            <person name="Griggs A."/>
            <person name="Gujja S."/>
            <person name="Hansen M."/>
            <person name="Howarth C."/>
            <person name="Imamovic A."/>
            <person name="Ireland A."/>
            <person name="Larimer J."/>
            <person name="McCowan C."/>
            <person name="Murphy C."/>
            <person name="Pearson M."/>
            <person name="Poon T.W."/>
            <person name="Priest M."/>
            <person name="Roberts A."/>
            <person name="Saif S."/>
            <person name="Shea T."/>
            <person name="Sisk P."/>
            <person name="Sykes S."/>
            <person name="Wortman J."/>
            <person name="Nusbaum C."/>
            <person name="Birren B."/>
        </authorList>
    </citation>
    <scope>NUCLEOTIDE SEQUENCE [LARGE SCALE GENOMIC DNA]</scope>
    <source>
        <strain evidence="2 3">F0403</strain>
    </source>
</reference>
<comment type="caution">
    <text evidence="2">The sequence shown here is derived from an EMBL/GenBank/DDBJ whole genome shotgun (WGS) entry which is preliminary data.</text>
</comment>
<name>S3LQ30_9SPIR</name>
<gene>
    <name evidence="2" type="ORF">HMPREF1222_01954</name>
</gene>
<evidence type="ECO:0000313" key="2">
    <source>
        <dbReference type="EMBL" id="EPF46432.1"/>
    </source>
</evidence>
<sequence>MIQSENITELLVALVAVQSELPTMPKNTPAYGYKYADLDTITQTIKPILYKHGIAYLQSISGSSQDQMTLTTRVFNTKGQYIEDTAALPVITSTKNNAAQTLGMSITYMRRYALCAMLGITSDEDVDANAEGKSQPQKQTPKQSTPQKPQAAPQGFTPKGGEATPDERKQLDEMFRYKHPNGQPVFTRSDIQAFSAMRKDKTASELIAIVYDEMVERCKNDEPPQEDLY</sequence>
<dbReference type="Proteomes" id="UP000014605">
    <property type="component" value="Unassembled WGS sequence"/>
</dbReference>
<evidence type="ECO:0008006" key="4">
    <source>
        <dbReference type="Google" id="ProtNLM"/>
    </source>
</evidence>
<proteinExistence type="predicted"/>
<dbReference type="Pfam" id="PF04404">
    <property type="entry name" value="ERF"/>
    <property type="match status" value="1"/>
</dbReference>
<keyword evidence="3" id="KW-1185">Reference proteome</keyword>
<dbReference type="AlphaFoldDB" id="S3LQ30"/>
<feature type="region of interest" description="Disordered" evidence="1">
    <location>
        <begin position="127"/>
        <end position="166"/>
    </location>
</feature>
<organism evidence="2 3">
    <name type="scientific">Treponema vincentii F0403</name>
    <dbReference type="NCBI Taxonomy" id="1125702"/>
    <lineage>
        <taxon>Bacteria</taxon>
        <taxon>Pseudomonadati</taxon>
        <taxon>Spirochaetota</taxon>
        <taxon>Spirochaetia</taxon>
        <taxon>Spirochaetales</taxon>
        <taxon>Treponemataceae</taxon>
        <taxon>Treponema</taxon>
    </lineage>
</organism>
<feature type="compositionally biased region" description="Low complexity" evidence="1">
    <location>
        <begin position="133"/>
        <end position="154"/>
    </location>
</feature>
<dbReference type="EMBL" id="ATFC01000009">
    <property type="protein sequence ID" value="EPF46432.1"/>
    <property type="molecule type" value="Genomic_DNA"/>
</dbReference>
<accession>S3LQ30</accession>
<dbReference type="RefSeq" id="WP_016519239.1">
    <property type="nucleotide sequence ID" value="NZ_KE332512.1"/>
</dbReference>
<protein>
    <recommendedName>
        <fullName evidence="4">Erf family protein</fullName>
    </recommendedName>
</protein>
<evidence type="ECO:0000313" key="3">
    <source>
        <dbReference type="Proteomes" id="UP000014605"/>
    </source>
</evidence>